<name>A0A4V3DE68_9SPHI</name>
<dbReference type="GO" id="GO:0015035">
    <property type="term" value="F:protein-disulfide reductase activity"/>
    <property type="evidence" value="ECO:0007669"/>
    <property type="project" value="TreeGrafter"/>
</dbReference>
<dbReference type="PANTHER" id="PTHR45663:SF11">
    <property type="entry name" value="GEO12009P1"/>
    <property type="match status" value="1"/>
</dbReference>
<evidence type="ECO:0000256" key="5">
    <source>
        <dbReference type="SAM" id="SignalP"/>
    </source>
</evidence>
<feature type="domain" description="Rhodanese" evidence="6">
    <location>
        <begin position="35"/>
        <end position="126"/>
    </location>
</feature>
<evidence type="ECO:0000256" key="3">
    <source>
        <dbReference type="ARBA" id="ARBA00023157"/>
    </source>
</evidence>
<evidence type="ECO:0000313" key="8">
    <source>
        <dbReference type="EMBL" id="TDQ79869.1"/>
    </source>
</evidence>
<organism evidence="8 9">
    <name type="scientific">Sphingobacterium yanglingense</name>
    <dbReference type="NCBI Taxonomy" id="1437280"/>
    <lineage>
        <taxon>Bacteria</taxon>
        <taxon>Pseudomonadati</taxon>
        <taxon>Bacteroidota</taxon>
        <taxon>Sphingobacteriia</taxon>
        <taxon>Sphingobacteriales</taxon>
        <taxon>Sphingobacteriaceae</taxon>
        <taxon>Sphingobacterium</taxon>
    </lineage>
</organism>
<dbReference type="PRINTS" id="PR00421">
    <property type="entry name" value="THIOREDOXIN"/>
</dbReference>
<dbReference type="GO" id="GO:0005737">
    <property type="term" value="C:cytoplasm"/>
    <property type="evidence" value="ECO:0007669"/>
    <property type="project" value="TreeGrafter"/>
</dbReference>
<proteinExistence type="predicted"/>
<feature type="domain" description="Thioredoxin" evidence="7">
    <location>
        <begin position="88"/>
        <end position="231"/>
    </location>
</feature>
<dbReference type="Gene3D" id="3.40.30.10">
    <property type="entry name" value="Glutaredoxin"/>
    <property type="match status" value="1"/>
</dbReference>
<dbReference type="RefSeq" id="WP_133583630.1">
    <property type="nucleotide sequence ID" value="NZ_SNYV01000011.1"/>
</dbReference>
<dbReference type="Pfam" id="PF00085">
    <property type="entry name" value="Thioredoxin"/>
    <property type="match status" value="1"/>
</dbReference>
<comment type="caution">
    <text evidence="8">The sequence shown here is derived from an EMBL/GenBank/DDBJ whole genome shotgun (WGS) entry which is preliminary data.</text>
</comment>
<keyword evidence="1" id="KW-0813">Transport</keyword>
<evidence type="ECO:0000256" key="4">
    <source>
        <dbReference type="ARBA" id="ARBA00023284"/>
    </source>
</evidence>
<dbReference type="Pfam" id="PF00581">
    <property type="entry name" value="Rhodanese"/>
    <property type="match status" value="1"/>
</dbReference>
<dbReference type="SUPFAM" id="SSF52821">
    <property type="entry name" value="Rhodanese/Cell cycle control phosphatase"/>
    <property type="match status" value="1"/>
</dbReference>
<dbReference type="SUPFAM" id="SSF52833">
    <property type="entry name" value="Thioredoxin-like"/>
    <property type="match status" value="1"/>
</dbReference>
<feature type="chain" id="PRO_5020962575" evidence="5">
    <location>
        <begin position="21"/>
        <end position="231"/>
    </location>
</feature>
<keyword evidence="4" id="KW-0676">Redox-active center</keyword>
<evidence type="ECO:0000256" key="2">
    <source>
        <dbReference type="ARBA" id="ARBA00022982"/>
    </source>
</evidence>
<dbReference type="InterPro" id="IPR036249">
    <property type="entry name" value="Thioredoxin-like_sf"/>
</dbReference>
<dbReference type="InterPro" id="IPR036873">
    <property type="entry name" value="Rhodanese-like_dom_sf"/>
</dbReference>
<dbReference type="CDD" id="cd02947">
    <property type="entry name" value="TRX_family"/>
    <property type="match status" value="1"/>
</dbReference>
<dbReference type="EMBL" id="SNYV01000011">
    <property type="protein sequence ID" value="TDQ79869.1"/>
    <property type="molecule type" value="Genomic_DNA"/>
</dbReference>
<evidence type="ECO:0000256" key="1">
    <source>
        <dbReference type="ARBA" id="ARBA00022448"/>
    </source>
</evidence>
<dbReference type="AlphaFoldDB" id="A0A4V3DE68"/>
<keyword evidence="2" id="KW-0249">Electron transport</keyword>
<dbReference type="PROSITE" id="PS51257">
    <property type="entry name" value="PROKAR_LIPOPROTEIN"/>
    <property type="match status" value="1"/>
</dbReference>
<dbReference type="PROSITE" id="PS50206">
    <property type="entry name" value="RHODANESE_3"/>
    <property type="match status" value="1"/>
</dbReference>
<evidence type="ECO:0000259" key="7">
    <source>
        <dbReference type="PROSITE" id="PS51352"/>
    </source>
</evidence>
<dbReference type="PROSITE" id="PS51352">
    <property type="entry name" value="THIOREDOXIN_2"/>
    <property type="match status" value="1"/>
</dbReference>
<keyword evidence="5" id="KW-0732">Signal</keyword>
<dbReference type="SMART" id="SM00450">
    <property type="entry name" value="RHOD"/>
    <property type="match status" value="1"/>
</dbReference>
<reference evidence="8 9" key="1">
    <citation type="submission" date="2019-03" db="EMBL/GenBank/DDBJ databases">
        <title>Genomic Encyclopedia of Archaeal and Bacterial Type Strains, Phase II (KMG-II): from individual species to whole genera.</title>
        <authorList>
            <person name="Goeker M."/>
        </authorList>
    </citation>
    <scope>NUCLEOTIDE SEQUENCE [LARGE SCALE GENOMIC DNA]</scope>
    <source>
        <strain evidence="8 9">DSM 28353</strain>
    </source>
</reference>
<dbReference type="InterPro" id="IPR001763">
    <property type="entry name" value="Rhodanese-like_dom"/>
</dbReference>
<evidence type="ECO:0000313" key="9">
    <source>
        <dbReference type="Proteomes" id="UP000295292"/>
    </source>
</evidence>
<gene>
    <name evidence="8" type="ORF">CLV99_1320</name>
</gene>
<accession>A0A4V3DE68</accession>
<sequence length="231" mass="25873">MIRLLSSLLLLIASACTAIGQTKITASEAAKIFEKNKKVQLLDVRTQKEYTDKHIANSINLDWNQKAEFEESSSSKLNKKKPVYVYCLSGGRSAQAAKTLAEQGFTVYEIEGGILKWEAANLPLERNLSQTPKGLTIKQFKALTKDEQMVLVDFHASWCGPCKEMEPFIKQVAKKYTGKVKVVKIDVDENGTLTKQLGITSIPVLYLYKGGKRTWKHTGFADLETIEKQLN</sequence>
<dbReference type="Proteomes" id="UP000295292">
    <property type="component" value="Unassembled WGS sequence"/>
</dbReference>
<evidence type="ECO:0000259" key="6">
    <source>
        <dbReference type="PROSITE" id="PS50206"/>
    </source>
</evidence>
<keyword evidence="3" id="KW-1015">Disulfide bond</keyword>
<feature type="signal peptide" evidence="5">
    <location>
        <begin position="1"/>
        <end position="20"/>
    </location>
</feature>
<dbReference type="PANTHER" id="PTHR45663">
    <property type="entry name" value="GEO12009P1"/>
    <property type="match status" value="1"/>
</dbReference>
<dbReference type="CDD" id="cd00158">
    <property type="entry name" value="RHOD"/>
    <property type="match status" value="1"/>
</dbReference>
<dbReference type="InterPro" id="IPR017937">
    <property type="entry name" value="Thioredoxin_CS"/>
</dbReference>
<keyword evidence="9" id="KW-1185">Reference proteome</keyword>
<dbReference type="PROSITE" id="PS00194">
    <property type="entry name" value="THIOREDOXIN_1"/>
    <property type="match status" value="1"/>
</dbReference>
<dbReference type="InterPro" id="IPR013766">
    <property type="entry name" value="Thioredoxin_domain"/>
</dbReference>
<protein>
    <submittedName>
        <fullName evidence="8">Thioredoxin</fullName>
    </submittedName>
</protein>
<dbReference type="Gene3D" id="3.40.250.10">
    <property type="entry name" value="Rhodanese-like domain"/>
    <property type="match status" value="1"/>
</dbReference>
<dbReference type="OrthoDB" id="9808735at2"/>